<accession>A0A914BVP5</accession>
<keyword evidence="4" id="KW-1003">Cell membrane</keyword>
<dbReference type="GO" id="GO:0006887">
    <property type="term" value="P:exocytosis"/>
    <property type="evidence" value="ECO:0007669"/>
    <property type="project" value="UniProtKB-KW"/>
</dbReference>
<dbReference type="PANTHER" id="PTHR10241:SF25">
    <property type="entry name" value="TOMOSYN, ISOFORM C"/>
    <property type="match status" value="1"/>
</dbReference>
<evidence type="ECO:0000256" key="4">
    <source>
        <dbReference type="ARBA" id="ARBA00022475"/>
    </source>
</evidence>
<dbReference type="InterPro" id="IPR015943">
    <property type="entry name" value="WD40/YVTN_repeat-like_dom_sf"/>
</dbReference>
<evidence type="ECO:0000256" key="10">
    <source>
        <dbReference type="SAM" id="MobiDB-lite"/>
    </source>
</evidence>
<evidence type="ECO:0000256" key="6">
    <source>
        <dbReference type="ARBA" id="ARBA00022490"/>
    </source>
</evidence>
<evidence type="ECO:0000313" key="14">
    <source>
        <dbReference type="WBParaSite" id="ACRNAN_Path_1107.g4259.t2"/>
    </source>
</evidence>
<evidence type="ECO:0000256" key="9">
    <source>
        <dbReference type="PROSITE-ProRule" id="PRU00290"/>
    </source>
</evidence>
<dbReference type="InterPro" id="IPR001680">
    <property type="entry name" value="WD40_rpt"/>
</dbReference>
<keyword evidence="7" id="KW-0853">WD repeat</keyword>
<dbReference type="Gene3D" id="2.130.10.10">
    <property type="entry name" value="YVTN repeat-like/Quinoprotein amine dehydrogenase"/>
    <property type="match status" value="3"/>
</dbReference>
<dbReference type="GO" id="GO:0006893">
    <property type="term" value="P:Golgi to plasma membrane transport"/>
    <property type="evidence" value="ECO:0007669"/>
    <property type="project" value="TreeGrafter"/>
</dbReference>
<dbReference type="InterPro" id="IPR013577">
    <property type="entry name" value="LLGL2"/>
</dbReference>
<evidence type="ECO:0000256" key="8">
    <source>
        <dbReference type="ARBA" id="ARBA00022737"/>
    </source>
</evidence>
<evidence type="ECO:0000313" key="13">
    <source>
        <dbReference type="Proteomes" id="UP000887540"/>
    </source>
</evidence>
<dbReference type="GO" id="GO:0045159">
    <property type="term" value="F:myosin II binding"/>
    <property type="evidence" value="ECO:0007669"/>
    <property type="project" value="TreeGrafter"/>
</dbReference>
<evidence type="ECO:0000259" key="12">
    <source>
        <dbReference type="PROSITE" id="PS50892"/>
    </source>
</evidence>
<keyword evidence="11" id="KW-0812">Transmembrane</keyword>
<feature type="domain" description="V-SNARE coiled-coil homology" evidence="12">
    <location>
        <begin position="1137"/>
        <end position="1201"/>
    </location>
</feature>
<dbReference type="SMART" id="SM00320">
    <property type="entry name" value="WD40"/>
    <property type="match status" value="6"/>
</dbReference>
<name>A0A914BVP5_9BILA</name>
<keyword evidence="5" id="KW-0268">Exocytosis</keyword>
<dbReference type="Pfam" id="PF08366">
    <property type="entry name" value="LLGL"/>
    <property type="match status" value="1"/>
</dbReference>
<dbReference type="CDD" id="cd15873">
    <property type="entry name" value="R-SNARE_STXBP5_6"/>
    <property type="match status" value="1"/>
</dbReference>
<dbReference type="SUPFAM" id="SSF50978">
    <property type="entry name" value="WD40 repeat-like"/>
    <property type="match status" value="2"/>
</dbReference>
<keyword evidence="8" id="KW-0677">Repeat</keyword>
<evidence type="ECO:0000256" key="7">
    <source>
        <dbReference type="ARBA" id="ARBA00022574"/>
    </source>
</evidence>
<dbReference type="WBParaSite" id="ACRNAN_Path_1107.g4259.t2">
    <property type="protein sequence ID" value="ACRNAN_Path_1107.g4259.t2"/>
    <property type="gene ID" value="ACRNAN_Path_1107.g4259"/>
</dbReference>
<dbReference type="PROSITE" id="PS50892">
    <property type="entry name" value="V_SNARE"/>
    <property type="match status" value="1"/>
</dbReference>
<dbReference type="PRINTS" id="PR00962">
    <property type="entry name" value="LETHAL2GIANT"/>
</dbReference>
<dbReference type="Proteomes" id="UP000887540">
    <property type="component" value="Unplaced"/>
</dbReference>
<sequence>MLYIQKVHEKWSIFSQMEKARKKIASAIDGIKNLVVNIDFDVDEKISSENCCLTNIVRHGFPEDPRCLAYDPVQKLLAVGSGHGCIRLLGKASVDYHLKHNIDEPVTHVQFLVNEGGFITALRDDSLHLWNYRQKKPGIVHSLKLSKEHITCTHLPFQSKWLYVGTDRGNVYFVCLATFELSTYVINWNKAIDLSCRTHPGGVRQLALCPTDQSRLLIVFDKGPICIWNLQARESERFATDQPPVRCANWQYDGKQFICGHANGSLTVWSLKKSDEPVQKTVPHGANCRAITHLIWQHNNENEPIVAFAGGMPNDDGVLPALTVLRAKSSATVLEMDHPIIAICPLNSSPFSNIPQHPAAIGVLLKNDLIVVDLTTPGYPCFESPYPMDIHESPVTYVAYFSDCPVDLTAALILVGRNQRRQGARVSDKPFPITGGMERECATGHQELLLTGHEDGSLKFWHASSENLHAMYKLKTGRHFEKIDDTSVVSYAVTDVRLCLDSRLLLVSSACGQVTLFRFVKTESSQEISVVTLAQLCSSFTIGNNNGDENHHVNSNSSSTRGELKRQVEAVLSNDSRSTITTECSEEVENLTPIKVRGGALRRPAGYQPELLCQIPWGEGHVPEKITAMALNSAYGVVAIGTYAGVALVDIVTYTLIYSWSNTELYGRESITAMALNSAYGVVAIGTYAGVALVDIVTYTLIYSWSNTELYGRESVNFSLPSQNSDASPLENMHSSSIGSSMSSNNSSKAFVRLNTEFKQRSNEFSKRPMLTKAQSMAAQQHYSSTIDSPQNHSNGDFILKDPPQQASRSPSLSSLDRIGLPECVTSLTFINCCSKKGNSKSEPCLWLGMSTGACVAFNLILPADRIVNSVVVAPSGSVIRLQDQVLFIGFLNRQFCVIEAGAEQYKDPNKDSGPTSANLEANLQNKVVTKNSLSPTFTNGQESSVSYEEFSQIAILVSEKEARILSLPGYHSLFHYKPEIPFVKAKTTHVRGYPTLMCLNAAGSIVILSLPSLRLLFQSQLFRSSVDIGDPICQKTDLSENGLGVYMATPSEIQKFTTCSELSSQVAECSGELFVPCDMPEPPKTSFFKGVSTLFGNQKDSIDLDAIFNENPSTTATAGMKSVARIIPSASTASPNMDHAHSKGISAGQAATMAIQNLHERGDRLNAVVDATENLRNNAMNLQSRSSKLVEKYEKKKWYQL</sequence>
<dbReference type="InterPro" id="IPR036322">
    <property type="entry name" value="WD40_repeat_dom_sf"/>
</dbReference>
<keyword evidence="13" id="KW-1185">Reference proteome</keyword>
<dbReference type="InterPro" id="IPR000664">
    <property type="entry name" value="Lethal2_giant"/>
</dbReference>
<feature type="region of interest" description="Disordered" evidence="10">
    <location>
        <begin position="794"/>
        <end position="814"/>
    </location>
</feature>
<dbReference type="PANTHER" id="PTHR10241">
    <property type="entry name" value="LETHAL 2 GIANT LARVAE PROTEIN"/>
    <property type="match status" value="1"/>
</dbReference>
<feature type="compositionally biased region" description="Polar residues" evidence="10">
    <location>
        <begin position="805"/>
        <end position="814"/>
    </location>
</feature>
<evidence type="ECO:0000256" key="3">
    <source>
        <dbReference type="ARBA" id="ARBA00008070"/>
    </source>
</evidence>
<reference evidence="14" key="1">
    <citation type="submission" date="2022-11" db="UniProtKB">
        <authorList>
            <consortium name="WormBaseParasite"/>
        </authorList>
    </citation>
    <scope>IDENTIFICATION</scope>
</reference>
<evidence type="ECO:0000256" key="11">
    <source>
        <dbReference type="SAM" id="Phobius"/>
    </source>
</evidence>
<dbReference type="GO" id="GO:0031201">
    <property type="term" value="C:SNARE complex"/>
    <property type="evidence" value="ECO:0007669"/>
    <property type="project" value="TreeGrafter"/>
</dbReference>
<dbReference type="AlphaFoldDB" id="A0A914BVP5"/>
<feature type="transmembrane region" description="Helical" evidence="11">
    <location>
        <begin position="679"/>
        <end position="705"/>
    </location>
</feature>
<comment type="similarity">
    <text evidence="3">Belongs to the WD repeat L(2)GL family.</text>
</comment>
<comment type="subcellular location">
    <subcellularLocation>
        <location evidence="1">Cell membrane</location>
        <topology evidence="1">Peripheral membrane protein</topology>
    </subcellularLocation>
    <subcellularLocation>
        <location evidence="2">Cytoplasm</location>
    </subcellularLocation>
</comment>
<keyword evidence="11" id="KW-1133">Transmembrane helix</keyword>
<keyword evidence="6" id="KW-0963">Cytoplasm</keyword>
<feature type="transmembrane region" description="Helical" evidence="11">
    <location>
        <begin position="634"/>
        <end position="658"/>
    </location>
</feature>
<evidence type="ECO:0000256" key="5">
    <source>
        <dbReference type="ARBA" id="ARBA00022483"/>
    </source>
</evidence>
<dbReference type="GO" id="GO:0005096">
    <property type="term" value="F:GTPase activator activity"/>
    <property type="evidence" value="ECO:0007669"/>
    <property type="project" value="TreeGrafter"/>
</dbReference>
<evidence type="ECO:0000256" key="1">
    <source>
        <dbReference type="ARBA" id="ARBA00004202"/>
    </source>
</evidence>
<dbReference type="GO" id="GO:0019905">
    <property type="term" value="F:syntaxin binding"/>
    <property type="evidence" value="ECO:0007669"/>
    <property type="project" value="TreeGrafter"/>
</dbReference>
<proteinExistence type="inferred from homology"/>
<evidence type="ECO:0000256" key="2">
    <source>
        <dbReference type="ARBA" id="ARBA00004496"/>
    </source>
</evidence>
<protein>
    <submittedName>
        <fullName evidence="14">V-SNARE coiled-coil homology domain-containing protein</fullName>
    </submittedName>
</protein>
<feature type="compositionally biased region" description="Low complexity" evidence="10">
    <location>
        <begin position="735"/>
        <end position="746"/>
    </location>
</feature>
<keyword evidence="11" id="KW-0472">Membrane</keyword>
<dbReference type="GO" id="GO:0005886">
    <property type="term" value="C:plasma membrane"/>
    <property type="evidence" value="ECO:0007669"/>
    <property type="project" value="UniProtKB-SubCell"/>
</dbReference>
<dbReference type="InterPro" id="IPR042855">
    <property type="entry name" value="V_SNARE_CC"/>
</dbReference>
<feature type="region of interest" description="Disordered" evidence="10">
    <location>
        <begin position="722"/>
        <end position="746"/>
    </location>
</feature>
<dbReference type="Gene3D" id="1.20.5.110">
    <property type="match status" value="1"/>
</dbReference>
<keyword evidence="9" id="KW-0175">Coiled coil</keyword>
<organism evidence="13 14">
    <name type="scientific">Acrobeloides nanus</name>
    <dbReference type="NCBI Taxonomy" id="290746"/>
    <lineage>
        <taxon>Eukaryota</taxon>
        <taxon>Metazoa</taxon>
        <taxon>Ecdysozoa</taxon>
        <taxon>Nematoda</taxon>
        <taxon>Chromadorea</taxon>
        <taxon>Rhabditida</taxon>
        <taxon>Tylenchina</taxon>
        <taxon>Cephalobomorpha</taxon>
        <taxon>Cephaloboidea</taxon>
        <taxon>Cephalobidae</taxon>
        <taxon>Acrobeloides</taxon>
    </lineage>
</organism>